<organism evidence="1 2">
    <name type="scientific">Coccomyxa viridis</name>
    <dbReference type="NCBI Taxonomy" id="1274662"/>
    <lineage>
        <taxon>Eukaryota</taxon>
        <taxon>Viridiplantae</taxon>
        <taxon>Chlorophyta</taxon>
        <taxon>core chlorophytes</taxon>
        <taxon>Trebouxiophyceae</taxon>
        <taxon>Trebouxiophyceae incertae sedis</taxon>
        <taxon>Coccomyxaceae</taxon>
        <taxon>Coccomyxa</taxon>
    </lineage>
</organism>
<reference evidence="1 2" key="1">
    <citation type="submission" date="2024-06" db="EMBL/GenBank/DDBJ databases">
        <authorList>
            <person name="Kraege A."/>
            <person name="Thomma B."/>
        </authorList>
    </citation>
    <scope>NUCLEOTIDE SEQUENCE [LARGE SCALE GENOMIC DNA]</scope>
</reference>
<dbReference type="EMBL" id="CAXHTA020000012">
    <property type="protein sequence ID" value="CAL5225177.1"/>
    <property type="molecule type" value="Genomic_DNA"/>
</dbReference>
<comment type="caution">
    <text evidence="1">The sequence shown here is derived from an EMBL/GenBank/DDBJ whole genome shotgun (WGS) entry which is preliminary data.</text>
</comment>
<gene>
    <name evidence="1" type="primary">g7958</name>
    <name evidence="1" type="ORF">VP750_LOCUS6836</name>
</gene>
<name>A0ABP1G5P5_9CHLO</name>
<keyword evidence="2" id="KW-1185">Reference proteome</keyword>
<accession>A0ABP1G5P5</accession>
<protein>
    <submittedName>
        <fullName evidence="1">G7958 protein</fullName>
    </submittedName>
</protein>
<evidence type="ECO:0000313" key="2">
    <source>
        <dbReference type="Proteomes" id="UP001497392"/>
    </source>
</evidence>
<evidence type="ECO:0000313" key="1">
    <source>
        <dbReference type="EMBL" id="CAL5225177.1"/>
    </source>
</evidence>
<dbReference type="Proteomes" id="UP001497392">
    <property type="component" value="Unassembled WGS sequence"/>
</dbReference>
<proteinExistence type="predicted"/>
<sequence>MNIWRTLRDRLLRFTTHRKLAMAGDSTSASSEPASKDRVPLKTELPLEEWLKSVPFILDPAGCASKLRDQGGYRTVEDILIAGKPKSLARDTGLHPVDAWRIYAAAQEACDGVSQNLHRGDVALSRKRPATHAAAEEPSAKKRRVTVSELMREPITNAGGWCAHVHLAPWLMEHRGEKVRQARACPIPDARRVPDALPETISARTRSGLRSQRLMLEAQAATFTSWLSWTAVAFRKWRWTGHTQSTEYSRGVAQLLLLRAPGADEILELGMLPHYLHNWLQQGDEPCLKDLQSSMYGWTPLAETDVVLSEALLAALKRAAGREGKYHTFLPLRVQEVPDTVDLEEGLSEQAASALRILYAATQPLEEDPKSLRYEQFLMELGPIVRHQLTISIVIDFLRMALEVPAEEYLVLVPLISEAQHARGTFGNQKSDRVTWQQQMVSQIIVVINGLGSYKRTFILPVTAATQKSIADTAGMLVALSSLEEA</sequence>